<organism evidence="4 5">
    <name type="scientific">Capsulimonas corticalis</name>
    <dbReference type="NCBI Taxonomy" id="2219043"/>
    <lineage>
        <taxon>Bacteria</taxon>
        <taxon>Bacillati</taxon>
        <taxon>Armatimonadota</taxon>
        <taxon>Armatimonadia</taxon>
        <taxon>Capsulimonadales</taxon>
        <taxon>Capsulimonadaceae</taxon>
        <taxon>Capsulimonas</taxon>
    </lineage>
</organism>
<name>A0A402D6H7_9BACT</name>
<dbReference type="KEGG" id="ccot:CCAX7_45110"/>
<evidence type="ECO:0000313" key="4">
    <source>
        <dbReference type="EMBL" id="BDI32460.1"/>
    </source>
</evidence>
<dbReference type="AlphaFoldDB" id="A0A402D6H7"/>
<sequence length="779" mass="85894">MNATTAITSSPIIPAPIPLTARPLPLTDVRLTGGPLKHAQDLTAQYLLELEPDRMMAYFRVRAGLAPKALGYEGWDGEGRNLTGHIAGHYLSAVSLMFAATGDARFKERADALVREMSDVQAANGDGYLGALADGKERFQEISRGDIRSGGFDLNGLWAPWYVLHKTYAGLRDAYRWTGNSLALELEVRFAEWAEAILSGLDEAQVQKMLKTEFGGMNEVFVDLYADTGDARWLALADRFEHHDVTDPFARRENALPGLHGNTQIPKLIGTLSRYLQTGREQDGVAARFFWDAVVEHHTFATGGHGKDEYFGPPNELSERVDGRTDESCNVYNMLKMTRTLFALDPDIKYAEFQERALFNHVLGSIDPEDGRMCYMVPVGRGAEREYQDKFHDFTCCVGSGMESHALHGDGIYYTTGDKLWINLYAPSTADWKSAGVRLTMETTLPEGDNATLTLEMDAPRRLKLALRRPSWAGAGFDVSVNSAGVADLPPPGGYVQIEREWTGGDTVTLLLPKTLRAEPLPDNPNRVAFLWGPLVLAGDLGPEQPKTPVSAPVFIAAGVPLMEWLKPVGDHPGHFRSERVGRDSDNAACEVQVDFVPFFRLHRRAYSAYWDLYTPEGWGAQSVEVAAAQEKKRRLEAVTVAYAQLGEMQPERDCNLQEEGTASDRILGRPGRRGKGWFSLDLAVDPASSLSLIATYQTLEFQPRTFEILVDGQRIGEHAIERSRPGSANGAFHDVAYAIPDELAAGKERVTVRFQSAQGNEIGGVFGVRIVRRSSSAS</sequence>
<dbReference type="Pfam" id="PF07944">
    <property type="entry name" value="Beta-AFase-like_GH127_cat"/>
    <property type="match status" value="1"/>
</dbReference>
<dbReference type="EMBL" id="AP025739">
    <property type="protein sequence ID" value="BDI32460.1"/>
    <property type="molecule type" value="Genomic_DNA"/>
</dbReference>
<accession>A0A402D6H7</accession>
<evidence type="ECO:0000259" key="2">
    <source>
        <dbReference type="Pfam" id="PF20620"/>
    </source>
</evidence>
<dbReference type="GO" id="GO:0005975">
    <property type="term" value="P:carbohydrate metabolic process"/>
    <property type="evidence" value="ECO:0007669"/>
    <property type="project" value="InterPro"/>
</dbReference>
<dbReference type="InterPro" id="IPR012878">
    <property type="entry name" value="Beta-AFase-like_GH127_cat"/>
</dbReference>
<feature type="domain" description="Glycoside hydrolase GH146 substrate-binding" evidence="2">
    <location>
        <begin position="635"/>
        <end position="771"/>
    </location>
</feature>
<dbReference type="InterPro" id="IPR008928">
    <property type="entry name" value="6-hairpin_glycosidase_sf"/>
</dbReference>
<dbReference type="InterPro" id="IPR046544">
    <property type="entry name" value="GH146_SB_dom"/>
</dbReference>
<dbReference type="SUPFAM" id="SSF48208">
    <property type="entry name" value="Six-hairpin glycosidases"/>
    <property type="match status" value="1"/>
</dbReference>
<feature type="domain" description="Non-reducing end beta-L-arabinofuranosidase-like GH127 catalytic" evidence="1">
    <location>
        <begin position="28"/>
        <end position="408"/>
    </location>
</feature>
<protein>
    <submittedName>
        <fullName evidence="4">Uncharacterized protein</fullName>
    </submittedName>
</protein>
<dbReference type="OrthoDB" id="9757939at2"/>
<proteinExistence type="predicted"/>
<dbReference type="Pfam" id="PF20620">
    <property type="entry name" value="DUF6805"/>
    <property type="match status" value="1"/>
</dbReference>
<dbReference type="InterPro" id="IPR049046">
    <property type="entry name" value="Beta-AFase-like_GH127_middle"/>
</dbReference>
<dbReference type="PANTHER" id="PTHR31151:SF0">
    <property type="entry name" value="PROLINE-TRNA LIGASE (DUF1680)"/>
    <property type="match status" value="1"/>
</dbReference>
<dbReference type="Pfam" id="PF20736">
    <property type="entry name" value="Glyco_hydro127M"/>
    <property type="match status" value="1"/>
</dbReference>
<keyword evidence="5" id="KW-1185">Reference proteome</keyword>
<reference evidence="4 5" key="1">
    <citation type="journal article" date="2019" name="Int. J. Syst. Evol. Microbiol.">
        <title>Capsulimonas corticalis gen. nov., sp. nov., an aerobic capsulated bacterium, of a novel bacterial order, Capsulimonadales ord. nov., of the class Armatimonadia of the phylum Armatimonadetes.</title>
        <authorList>
            <person name="Li J."/>
            <person name="Kudo C."/>
            <person name="Tonouchi A."/>
        </authorList>
    </citation>
    <scope>NUCLEOTIDE SEQUENCE [LARGE SCALE GENOMIC DNA]</scope>
    <source>
        <strain evidence="4 5">AX-7</strain>
    </source>
</reference>
<feature type="domain" description="Non-reducing end beta-L-arabinofuranosidase-like GH127 middle" evidence="3">
    <location>
        <begin position="420"/>
        <end position="513"/>
    </location>
</feature>
<evidence type="ECO:0000313" key="5">
    <source>
        <dbReference type="Proteomes" id="UP000287394"/>
    </source>
</evidence>
<dbReference type="RefSeq" id="WP_119325057.1">
    <property type="nucleotide sequence ID" value="NZ_AP025739.1"/>
</dbReference>
<dbReference type="PANTHER" id="PTHR31151">
    <property type="entry name" value="PROLINE-TRNA LIGASE (DUF1680)"/>
    <property type="match status" value="1"/>
</dbReference>
<evidence type="ECO:0000259" key="1">
    <source>
        <dbReference type="Pfam" id="PF07944"/>
    </source>
</evidence>
<dbReference type="Proteomes" id="UP000287394">
    <property type="component" value="Chromosome"/>
</dbReference>
<evidence type="ECO:0000259" key="3">
    <source>
        <dbReference type="Pfam" id="PF20736"/>
    </source>
</evidence>
<gene>
    <name evidence="4" type="ORF">CCAX7_45110</name>
</gene>